<evidence type="ECO:0000256" key="1">
    <source>
        <dbReference type="ARBA" id="ARBA00008709"/>
    </source>
</evidence>
<keyword evidence="3" id="KW-0325">Glycoprotein</keyword>
<evidence type="ECO:0000256" key="6">
    <source>
        <dbReference type="SAM" id="SignalP"/>
    </source>
</evidence>
<evidence type="ECO:0000256" key="4">
    <source>
        <dbReference type="SAM" id="MobiDB-lite"/>
    </source>
</evidence>
<keyword evidence="5" id="KW-1133">Transmembrane helix</keyword>
<keyword evidence="5" id="KW-0812">Transmembrane</keyword>
<keyword evidence="9" id="KW-1185">Reference proteome</keyword>
<proteinExistence type="inferred from homology"/>
<dbReference type="PANTHER" id="PTHR31137:SF29">
    <property type="entry name" value="PROTEIN PSIA-RELATED"/>
    <property type="match status" value="1"/>
</dbReference>
<evidence type="ECO:0000259" key="7">
    <source>
        <dbReference type="PROSITE" id="PS51820"/>
    </source>
</evidence>
<gene>
    <name evidence="8" type="ORF">RB653_005483</name>
</gene>
<feature type="region of interest" description="Disordered" evidence="4">
    <location>
        <begin position="729"/>
        <end position="752"/>
    </location>
</feature>
<evidence type="ECO:0000313" key="9">
    <source>
        <dbReference type="Proteomes" id="UP001344447"/>
    </source>
</evidence>
<dbReference type="Pfam" id="PF07691">
    <property type="entry name" value="PA14"/>
    <property type="match status" value="1"/>
</dbReference>
<feature type="chain" id="PRO_5042926850" description="PA14 domain-containing protein" evidence="6">
    <location>
        <begin position="22"/>
        <end position="752"/>
    </location>
</feature>
<dbReference type="AlphaFoldDB" id="A0AAN7YT04"/>
<accession>A0AAN7YT04</accession>
<dbReference type="InterPro" id="IPR037524">
    <property type="entry name" value="PA14/GLEYA"/>
</dbReference>
<protein>
    <recommendedName>
        <fullName evidence="7">PA14 domain-containing protein</fullName>
    </recommendedName>
</protein>
<evidence type="ECO:0000256" key="5">
    <source>
        <dbReference type="SAM" id="Phobius"/>
    </source>
</evidence>
<organism evidence="8 9">
    <name type="scientific">Dictyostelium firmibasis</name>
    <dbReference type="NCBI Taxonomy" id="79012"/>
    <lineage>
        <taxon>Eukaryota</taxon>
        <taxon>Amoebozoa</taxon>
        <taxon>Evosea</taxon>
        <taxon>Eumycetozoa</taxon>
        <taxon>Dictyostelia</taxon>
        <taxon>Dictyosteliales</taxon>
        <taxon>Dictyosteliaceae</taxon>
        <taxon>Dictyostelium</taxon>
    </lineage>
</organism>
<sequence length="752" mass="81791">MKDKIILILIIASMVSAVVYTQSVSIPETLSMTVSVYDQHVFYNDNFENQGPAFLTKGMVKSDLSKTLKFPELVTMDVNLAGKKGTNYMGTMYNPQLFKYFFSENVEADNNTQNSGKNFPLKINLTLTYNKDNAAYEFSSDQFFPINNKGFNDKTTWNVPSNYKKSSSAADWWSMSSSPGYLANNYNYCIKLNSKFTYQAKGEIFKFKGDDDVWVFINNKLAVDLGGLHLAERQDIDLKTLSLTKGTTYDLDFFYCERRATASSMQISTNIEIFCVNDYCGVCNGDGTTCCPAGFCDDKNACTIDKCPKLGTVGDGKFTKNDCVFTNVTCEKAPDQCTSSFCDPSSGCKTAPIVCDSGSADKCFEVNGNCNVDTGCQYKYKCTDNGRCDLGCDGGTCKIKDEVYCGNEFGNDPCYTYKCDNEIGCIKAPKCPQEGIPDCSIHVCNANATNEVDRCEIQSIQTDCNCCKNQVIDGCQLPGCGPLNGECVPKNKTIDDGNLCTIDTCENGTIKNTPKVCGGCSQCDSKTGECVINPPVCDDGNICTKDQCTLVKNLNGSANGICTNDFIQCGLNDTDKCNIWSCDPEKGGCQSTKVICEEKSLCQVGTCKPSTGQCEYAPRVCSNGGAFCLISECDERLGCITYNRQCPSDDSRCQAGICVNGTSDEPEGRCRSVDYDPLPFVCQTAAVVSTAVVAGVTVAGAIALGIFLYGGKKGYDYWQDNKSKGLTGASSNPLYKESDNAGQNPFYNDNNL</sequence>
<dbReference type="InterPro" id="IPR051154">
    <property type="entry name" value="Prespore-cell_inducing_factor"/>
</dbReference>
<feature type="transmembrane region" description="Helical" evidence="5">
    <location>
        <begin position="686"/>
        <end position="709"/>
    </location>
</feature>
<dbReference type="NCBIfam" id="TIGR02148">
    <property type="entry name" value="Fibro_Slime"/>
    <property type="match status" value="1"/>
</dbReference>
<reference evidence="8 9" key="1">
    <citation type="submission" date="2023-11" db="EMBL/GenBank/DDBJ databases">
        <title>Dfirmibasis_genome.</title>
        <authorList>
            <person name="Edelbroek B."/>
            <person name="Kjellin J."/>
            <person name="Jerlstrom-Hultqvist J."/>
            <person name="Soderbom F."/>
        </authorList>
    </citation>
    <scope>NUCLEOTIDE SEQUENCE [LARGE SCALE GENOMIC DNA]</scope>
    <source>
        <strain evidence="8 9">TNS-C-14</strain>
    </source>
</reference>
<dbReference type="Proteomes" id="UP001344447">
    <property type="component" value="Unassembled WGS sequence"/>
</dbReference>
<name>A0AAN7YT04_9MYCE</name>
<dbReference type="PANTHER" id="PTHR31137">
    <property type="entry name" value="PROTEIN PSIB-RELATED-RELATED"/>
    <property type="match status" value="1"/>
</dbReference>
<evidence type="ECO:0000256" key="3">
    <source>
        <dbReference type="ARBA" id="ARBA00023180"/>
    </source>
</evidence>
<keyword evidence="2 6" id="KW-0732">Signal</keyword>
<dbReference type="EMBL" id="JAVFKY010000001">
    <property type="protein sequence ID" value="KAK5583879.1"/>
    <property type="molecule type" value="Genomic_DNA"/>
</dbReference>
<evidence type="ECO:0000313" key="8">
    <source>
        <dbReference type="EMBL" id="KAK5583879.1"/>
    </source>
</evidence>
<feature type="compositionally biased region" description="Polar residues" evidence="4">
    <location>
        <begin position="740"/>
        <end position="752"/>
    </location>
</feature>
<dbReference type="PROSITE" id="PS51820">
    <property type="entry name" value="PA14"/>
    <property type="match status" value="1"/>
</dbReference>
<evidence type="ECO:0000256" key="2">
    <source>
        <dbReference type="ARBA" id="ARBA00022729"/>
    </source>
</evidence>
<comment type="caution">
    <text evidence="8">The sequence shown here is derived from an EMBL/GenBank/DDBJ whole genome shotgun (WGS) entry which is preliminary data.</text>
</comment>
<feature type="domain" description="PA14" evidence="7">
    <location>
        <begin position="129"/>
        <end position="286"/>
    </location>
</feature>
<dbReference type="GO" id="GO:0005576">
    <property type="term" value="C:extracellular region"/>
    <property type="evidence" value="ECO:0007669"/>
    <property type="project" value="TreeGrafter"/>
</dbReference>
<dbReference type="InterPro" id="IPR011658">
    <property type="entry name" value="PA14_dom"/>
</dbReference>
<keyword evidence="5" id="KW-0472">Membrane</keyword>
<feature type="signal peptide" evidence="6">
    <location>
        <begin position="1"/>
        <end position="21"/>
    </location>
</feature>
<comment type="similarity">
    <text evidence="1">Belongs to the prespore-cell-inducing factor family.</text>
</comment>
<dbReference type="InterPro" id="IPR011874">
    <property type="entry name" value="Fibro_Slime"/>
</dbReference>